<dbReference type="EMBL" id="CM009754">
    <property type="protein sequence ID" value="PUZ50808.1"/>
    <property type="molecule type" value="Genomic_DNA"/>
</dbReference>
<dbReference type="Gramene" id="PUZ50808">
    <property type="protein sequence ID" value="PUZ50808"/>
    <property type="gene ID" value="GQ55_6G089700"/>
</dbReference>
<reference evidence="1 2" key="1">
    <citation type="submission" date="2018-04" db="EMBL/GenBank/DDBJ databases">
        <title>WGS assembly of Panicum hallii var. hallii HAL2.</title>
        <authorList>
            <person name="Lovell J."/>
            <person name="Jenkins J."/>
            <person name="Lowry D."/>
            <person name="Mamidi S."/>
            <person name="Sreedasyam A."/>
            <person name="Weng X."/>
            <person name="Barry K."/>
            <person name="Bonette J."/>
            <person name="Campitelli B."/>
            <person name="Daum C."/>
            <person name="Gordon S."/>
            <person name="Gould B."/>
            <person name="Lipzen A."/>
            <person name="MacQueen A."/>
            <person name="Palacio-Mejia J."/>
            <person name="Plott C."/>
            <person name="Shakirov E."/>
            <person name="Shu S."/>
            <person name="Yoshinaga Y."/>
            <person name="Zane M."/>
            <person name="Rokhsar D."/>
            <person name="Grimwood J."/>
            <person name="Schmutz J."/>
            <person name="Juenger T."/>
        </authorList>
    </citation>
    <scope>NUCLEOTIDE SEQUENCE [LARGE SCALE GENOMIC DNA]</scope>
    <source>
        <strain evidence="2">cv. HAL2</strain>
    </source>
</reference>
<protein>
    <submittedName>
        <fullName evidence="1">Uncharacterized protein</fullName>
    </submittedName>
</protein>
<evidence type="ECO:0000313" key="2">
    <source>
        <dbReference type="Proteomes" id="UP000244336"/>
    </source>
</evidence>
<proteinExistence type="predicted"/>
<keyword evidence="2" id="KW-1185">Reference proteome</keyword>
<evidence type="ECO:0000313" key="1">
    <source>
        <dbReference type="EMBL" id="PUZ50808.1"/>
    </source>
</evidence>
<organism evidence="1 2">
    <name type="scientific">Panicum hallii var. hallii</name>
    <dbReference type="NCBI Taxonomy" id="1504633"/>
    <lineage>
        <taxon>Eukaryota</taxon>
        <taxon>Viridiplantae</taxon>
        <taxon>Streptophyta</taxon>
        <taxon>Embryophyta</taxon>
        <taxon>Tracheophyta</taxon>
        <taxon>Spermatophyta</taxon>
        <taxon>Magnoliopsida</taxon>
        <taxon>Liliopsida</taxon>
        <taxon>Poales</taxon>
        <taxon>Poaceae</taxon>
        <taxon>PACMAD clade</taxon>
        <taxon>Panicoideae</taxon>
        <taxon>Panicodae</taxon>
        <taxon>Paniceae</taxon>
        <taxon>Panicinae</taxon>
        <taxon>Panicum</taxon>
        <taxon>Panicum sect. Panicum</taxon>
    </lineage>
</organism>
<sequence length="89" mass="10390">METGTRTEAIETHLEHMHLEKEAHSLGGDDRSKRTCAMIQRLVARAMNRRPRKRSLWSLRRFILCMVVTRYGPSHGAHVHVMEHSTCWP</sequence>
<dbReference type="AlphaFoldDB" id="A0A2T7D5F4"/>
<dbReference type="Proteomes" id="UP000244336">
    <property type="component" value="Chromosome 6"/>
</dbReference>
<accession>A0A2T7D5F4</accession>
<gene>
    <name evidence="1" type="ORF">GQ55_6G089700</name>
</gene>
<name>A0A2T7D5F4_9POAL</name>